<accession>A0A437RHN3</accession>
<comment type="caution">
    <text evidence="1">The sequence shown here is derived from an EMBL/GenBank/DDBJ whole genome shotgun (WGS) entry which is preliminary data.</text>
</comment>
<name>A0A437RHN3_9BURK</name>
<evidence type="ECO:0000313" key="1">
    <source>
        <dbReference type="EMBL" id="RVU46254.1"/>
    </source>
</evidence>
<dbReference type="RefSeq" id="WP_128228620.1">
    <property type="nucleotide sequence ID" value="NZ_SACR01000003.1"/>
</dbReference>
<dbReference type="SUPFAM" id="SSF53137">
    <property type="entry name" value="Translational machinery components"/>
    <property type="match status" value="1"/>
</dbReference>
<gene>
    <name evidence="1" type="ORF">EOE66_10400</name>
</gene>
<proteinExistence type="predicted"/>
<dbReference type="AlphaFoldDB" id="A0A437RHN3"/>
<keyword evidence="2" id="KW-1185">Reference proteome</keyword>
<organism evidence="1 2">
    <name type="scientific">Rubrivivax rivuli</name>
    <dbReference type="NCBI Taxonomy" id="1862385"/>
    <lineage>
        <taxon>Bacteria</taxon>
        <taxon>Pseudomonadati</taxon>
        <taxon>Pseudomonadota</taxon>
        <taxon>Betaproteobacteria</taxon>
        <taxon>Burkholderiales</taxon>
        <taxon>Sphaerotilaceae</taxon>
        <taxon>Rubrivivax</taxon>
    </lineage>
</organism>
<dbReference type="EMBL" id="SACR01000003">
    <property type="protein sequence ID" value="RVU46254.1"/>
    <property type="molecule type" value="Genomic_DNA"/>
</dbReference>
<reference evidence="1 2" key="1">
    <citation type="submission" date="2019-01" db="EMBL/GenBank/DDBJ databases">
        <authorList>
            <person name="Chen W.-M."/>
        </authorList>
    </citation>
    <scope>NUCLEOTIDE SEQUENCE [LARGE SCALE GENOMIC DNA]</scope>
    <source>
        <strain evidence="1 2">KYPY4</strain>
    </source>
</reference>
<dbReference type="Proteomes" id="UP000285575">
    <property type="component" value="Unassembled WGS sequence"/>
</dbReference>
<evidence type="ECO:0000313" key="2">
    <source>
        <dbReference type="Proteomes" id="UP000285575"/>
    </source>
</evidence>
<evidence type="ECO:0008006" key="3">
    <source>
        <dbReference type="Google" id="ProtNLM"/>
    </source>
</evidence>
<dbReference type="OrthoDB" id="8562324at2"/>
<sequence length="126" mass="14143">MTTFHAVLRIDHQNAEVLQFDAEHLQSQRIKAHTHHTAQHASGVRSEHEFYAAVCEALAEIPEVLVAGSKTALADFRHYAEKHRPALVPHLVGYETIDHPTAPQLVAMARKFFLRYDRMAGTPTPA</sequence>
<protein>
    <recommendedName>
        <fullName evidence="3">Translational machinery protein</fullName>
    </recommendedName>
</protein>